<evidence type="ECO:0000259" key="1">
    <source>
        <dbReference type="Pfam" id="PF25298"/>
    </source>
</evidence>
<reference evidence="2" key="1">
    <citation type="submission" date="2021-05" db="EMBL/GenBank/DDBJ databases">
        <authorList>
            <person name="Alioto T."/>
            <person name="Alioto T."/>
            <person name="Gomez Garrido J."/>
        </authorList>
    </citation>
    <scope>NUCLEOTIDE SEQUENCE</scope>
</reference>
<name>A0A8D8Q5I4_9HEMI</name>
<accession>A0A8D8Q5I4</accession>
<organism evidence="2">
    <name type="scientific">Cacopsylla melanoneura</name>
    <dbReference type="NCBI Taxonomy" id="428564"/>
    <lineage>
        <taxon>Eukaryota</taxon>
        <taxon>Metazoa</taxon>
        <taxon>Ecdysozoa</taxon>
        <taxon>Arthropoda</taxon>
        <taxon>Hexapoda</taxon>
        <taxon>Insecta</taxon>
        <taxon>Pterygota</taxon>
        <taxon>Neoptera</taxon>
        <taxon>Paraneoptera</taxon>
        <taxon>Hemiptera</taxon>
        <taxon>Sternorrhyncha</taxon>
        <taxon>Psylloidea</taxon>
        <taxon>Psyllidae</taxon>
        <taxon>Psyllinae</taxon>
        <taxon>Cacopsylla</taxon>
    </lineage>
</organism>
<sequence length="208" mass="24710">MTTGTTVTNEEGIVQVRITSERNKLMEIKKRKLSNERNRFMDMQYFSEYNAHQQRIRLQNIVVNGHSVPLVPKHESIRKLVEQIGHMLGFKQPLRDVEKAWRQNLGDDKRGCVVIRLINRGTRAKWVYAYSKKRLWAKGALYVNEHLTKPNQVLFLETKRLGRMHKWRFIWLHDGIIRVRKDENSEIFEVRNPNELYSVLNISKSQTL</sequence>
<proteinExistence type="predicted"/>
<dbReference type="AlphaFoldDB" id="A0A8D8Q5I4"/>
<protein>
    <recommendedName>
        <fullName evidence="1">FP protein C-terminal domain-containing protein</fullName>
    </recommendedName>
</protein>
<dbReference type="Pfam" id="PF25298">
    <property type="entry name" value="Baculo_FP_2nd"/>
    <property type="match status" value="1"/>
</dbReference>
<dbReference type="EMBL" id="HBUF01060212">
    <property type="protein sequence ID" value="CAG6625529.1"/>
    <property type="molecule type" value="Transcribed_RNA"/>
</dbReference>
<evidence type="ECO:0000313" key="2">
    <source>
        <dbReference type="EMBL" id="CAG6625529.1"/>
    </source>
</evidence>
<dbReference type="InterPro" id="IPR057251">
    <property type="entry name" value="FP_C"/>
</dbReference>
<feature type="domain" description="FP protein C-terminal" evidence="1">
    <location>
        <begin position="148"/>
        <end position="198"/>
    </location>
</feature>